<sequence length="98" mass="11147">MGYQAEGTRGRKLLEGEKELKVYGKWVPFNMEVAEIEGLSSHADHNELLGWMNGITNIPERIFIVHGEKEGAEALQLGIKETYGWDSQIPQLYDIEEL</sequence>
<protein>
    <submittedName>
        <fullName evidence="2">Ribonuclease TTHA0252</fullName>
        <ecNumber evidence="2">3.1.-.-</ecNumber>
    </submittedName>
</protein>
<dbReference type="GO" id="GO:0004521">
    <property type="term" value="F:RNA endonuclease activity"/>
    <property type="evidence" value="ECO:0007669"/>
    <property type="project" value="TreeGrafter"/>
</dbReference>
<dbReference type="PANTHER" id="PTHR11203:SF37">
    <property type="entry name" value="INTEGRATOR COMPLEX SUBUNIT 11"/>
    <property type="match status" value="1"/>
</dbReference>
<evidence type="ECO:0000313" key="2">
    <source>
        <dbReference type="EMBL" id="SNV46665.1"/>
    </source>
</evidence>
<dbReference type="RefSeq" id="WP_228399656.1">
    <property type="nucleotide sequence ID" value="NZ_LT906465.1"/>
</dbReference>
<organism evidence="2 3">
    <name type="scientific">Chryseobacterium taklimakanense</name>
    <dbReference type="NCBI Taxonomy" id="536441"/>
    <lineage>
        <taxon>Bacteria</taxon>
        <taxon>Pseudomonadati</taxon>
        <taxon>Bacteroidota</taxon>
        <taxon>Flavobacteriia</taxon>
        <taxon>Flavobacteriales</taxon>
        <taxon>Weeksellaceae</taxon>
        <taxon>Chryseobacterium group</taxon>
        <taxon>Chryseobacterium</taxon>
    </lineage>
</organism>
<keyword evidence="3" id="KW-1185">Reference proteome</keyword>
<accession>A0A239XIX5</accession>
<feature type="domain" description="Zn-dependent metallo-hydrolase RNA specificity" evidence="1">
    <location>
        <begin position="26"/>
        <end position="90"/>
    </location>
</feature>
<dbReference type="InterPro" id="IPR011108">
    <property type="entry name" value="RMMBL"/>
</dbReference>
<dbReference type="GO" id="GO:0016787">
    <property type="term" value="F:hydrolase activity"/>
    <property type="evidence" value="ECO:0007669"/>
    <property type="project" value="UniProtKB-KW"/>
</dbReference>
<dbReference type="Proteomes" id="UP000215196">
    <property type="component" value="Chromosome 1"/>
</dbReference>
<dbReference type="Pfam" id="PF07521">
    <property type="entry name" value="RMMBL"/>
    <property type="match status" value="1"/>
</dbReference>
<gene>
    <name evidence="2" type="ORF">SAMEA4412677_01618</name>
</gene>
<proteinExistence type="predicted"/>
<dbReference type="AlphaFoldDB" id="A0A239XIX5"/>
<dbReference type="EC" id="3.1.-.-" evidence="2"/>
<keyword evidence="2" id="KW-0378">Hydrolase</keyword>
<evidence type="ECO:0000259" key="1">
    <source>
        <dbReference type="Pfam" id="PF07521"/>
    </source>
</evidence>
<dbReference type="EMBL" id="LT906465">
    <property type="protein sequence ID" value="SNV46665.1"/>
    <property type="molecule type" value="Genomic_DNA"/>
</dbReference>
<evidence type="ECO:0000313" key="3">
    <source>
        <dbReference type="Proteomes" id="UP000215196"/>
    </source>
</evidence>
<dbReference type="SUPFAM" id="SSF56281">
    <property type="entry name" value="Metallo-hydrolase/oxidoreductase"/>
    <property type="match status" value="1"/>
</dbReference>
<dbReference type="PANTHER" id="PTHR11203">
    <property type="entry name" value="CLEAVAGE AND POLYADENYLATION SPECIFICITY FACTOR FAMILY MEMBER"/>
    <property type="match status" value="1"/>
</dbReference>
<reference evidence="2 3" key="1">
    <citation type="submission" date="2017-06" db="EMBL/GenBank/DDBJ databases">
        <authorList>
            <consortium name="Pathogen Informatics"/>
        </authorList>
    </citation>
    <scope>NUCLEOTIDE SEQUENCE [LARGE SCALE GENOMIC DNA]</scope>
    <source>
        <strain evidence="2 3">NCTC13490</strain>
    </source>
</reference>
<dbReference type="Gene3D" id="3.40.50.10890">
    <property type="match status" value="1"/>
</dbReference>
<dbReference type="KEGG" id="ctak:4412677_01618"/>
<name>A0A239XIX5_9FLAO</name>
<dbReference type="InterPro" id="IPR050698">
    <property type="entry name" value="MBL"/>
</dbReference>
<dbReference type="InterPro" id="IPR036866">
    <property type="entry name" value="RibonucZ/Hydroxyglut_hydro"/>
</dbReference>